<dbReference type="SUPFAM" id="SSF48371">
    <property type="entry name" value="ARM repeat"/>
    <property type="match status" value="1"/>
</dbReference>
<dbReference type="Gene3D" id="1.25.10.10">
    <property type="entry name" value="Leucine-rich Repeat Variant"/>
    <property type="match status" value="1"/>
</dbReference>
<evidence type="ECO:0008006" key="4">
    <source>
        <dbReference type="Google" id="ProtNLM"/>
    </source>
</evidence>
<keyword evidence="1" id="KW-0732">Signal</keyword>
<sequence length="742" mass="81190" precursor="true">MFRLGLTLFIIIPLFFATSNTGMLQAQAIVPGEDEAKPVETPLAVEPTTDQDRFETAILMSNLGRNDLAKSYLQKLVDGKLSDDALLNLRDQFGTVELVRLARTPELLPQAQQLLDQVAAASRRNAMKPERIDKVLEDLDGSPRIREQAIIELEKLGLAAMPRLVQHLGSPNSNQTKDQIVYLFSRMGEEIMPALMGGLDTDNTLLKTSLLDSIGVIGKPEDVRRLWYYAYSEQEAKVINQAARIAISRILYGTDKKASEVSSIGVAQELMKLAQEHLSGQQNWPTGEDGRTELWVWDASASTVVPVLVTPQSASLRSAVTFSRQALSFAPDNPEAQALYLASLLSEEAYRVGPEGQLTTGNGSAFNLALTSSAPILEMTADVCINSGRFQAGESVLRALSLVGDHRMLYTTLDNLSPVLKGLNTPDPRIQFAAAAAAVELNPETTFRSASRVVEILAQALNDDGTGKVLLIDPNLERGRSIAIATRMSQQIERTGKEGFLAAALQGDIALVMTHINCIDWELSQTLANFRADVRTAYLPIVIYGPTFMENELALTIQRTPNTHYVVYTDERAELDRQLDSFLVSQNTPPMTNGLRDRRARAAASLLAQIATRNLTHIFNLKPATSALGSAVNDDVLASDSMTALSAIPTREAQDILVNVVLGRTRSPQIRTEAALGLARHMQRYGVLISDQDVAELKQQWEDTQEQTLQTALTVVVGSLGPNRAKVTDRLQSFEVSPLPVQ</sequence>
<dbReference type="EMBL" id="SJPG01000001">
    <property type="protein sequence ID" value="TWT63689.1"/>
    <property type="molecule type" value="Genomic_DNA"/>
</dbReference>
<comment type="caution">
    <text evidence="2">The sequence shown here is derived from an EMBL/GenBank/DDBJ whole genome shotgun (WGS) entry which is preliminary data.</text>
</comment>
<protein>
    <recommendedName>
        <fullName evidence="4">HEAT repeat protein</fullName>
    </recommendedName>
</protein>
<dbReference type="OrthoDB" id="253582at2"/>
<dbReference type="AlphaFoldDB" id="A0A5C5XMA0"/>
<keyword evidence="3" id="KW-1185">Reference proteome</keyword>
<proteinExistence type="predicted"/>
<evidence type="ECO:0000313" key="3">
    <source>
        <dbReference type="Proteomes" id="UP000316095"/>
    </source>
</evidence>
<gene>
    <name evidence="2" type="ORF">Pan54_44470</name>
</gene>
<organism evidence="2 3">
    <name type="scientific">Rubinisphaera italica</name>
    <dbReference type="NCBI Taxonomy" id="2527969"/>
    <lineage>
        <taxon>Bacteria</taxon>
        <taxon>Pseudomonadati</taxon>
        <taxon>Planctomycetota</taxon>
        <taxon>Planctomycetia</taxon>
        <taxon>Planctomycetales</taxon>
        <taxon>Planctomycetaceae</taxon>
        <taxon>Rubinisphaera</taxon>
    </lineage>
</organism>
<name>A0A5C5XMA0_9PLAN</name>
<dbReference type="RefSeq" id="WP_146505463.1">
    <property type="nucleotide sequence ID" value="NZ_SJPG01000001.1"/>
</dbReference>
<dbReference type="InterPro" id="IPR016024">
    <property type="entry name" value="ARM-type_fold"/>
</dbReference>
<evidence type="ECO:0000313" key="2">
    <source>
        <dbReference type="EMBL" id="TWT63689.1"/>
    </source>
</evidence>
<evidence type="ECO:0000256" key="1">
    <source>
        <dbReference type="SAM" id="SignalP"/>
    </source>
</evidence>
<accession>A0A5C5XMA0</accession>
<reference evidence="2 3" key="1">
    <citation type="submission" date="2019-02" db="EMBL/GenBank/DDBJ databases">
        <title>Deep-cultivation of Planctomycetes and their phenomic and genomic characterization uncovers novel biology.</title>
        <authorList>
            <person name="Wiegand S."/>
            <person name="Jogler M."/>
            <person name="Boedeker C."/>
            <person name="Pinto D."/>
            <person name="Vollmers J."/>
            <person name="Rivas-Marin E."/>
            <person name="Kohn T."/>
            <person name="Peeters S.H."/>
            <person name="Heuer A."/>
            <person name="Rast P."/>
            <person name="Oberbeckmann S."/>
            <person name="Bunk B."/>
            <person name="Jeske O."/>
            <person name="Meyerdierks A."/>
            <person name="Storesund J.E."/>
            <person name="Kallscheuer N."/>
            <person name="Luecker S."/>
            <person name="Lage O.M."/>
            <person name="Pohl T."/>
            <person name="Merkel B.J."/>
            <person name="Hornburger P."/>
            <person name="Mueller R.-W."/>
            <person name="Bruemmer F."/>
            <person name="Labrenz M."/>
            <person name="Spormann A.M."/>
            <person name="Op Den Camp H."/>
            <person name="Overmann J."/>
            <person name="Amann R."/>
            <person name="Jetten M.S.M."/>
            <person name="Mascher T."/>
            <person name="Medema M.H."/>
            <person name="Devos D.P."/>
            <person name="Kaster A.-K."/>
            <person name="Ovreas L."/>
            <person name="Rohde M."/>
            <person name="Galperin M.Y."/>
            <person name="Jogler C."/>
        </authorList>
    </citation>
    <scope>NUCLEOTIDE SEQUENCE [LARGE SCALE GENOMIC DNA]</scope>
    <source>
        <strain evidence="2 3">Pan54</strain>
    </source>
</reference>
<dbReference type="InterPro" id="IPR011989">
    <property type="entry name" value="ARM-like"/>
</dbReference>
<feature type="chain" id="PRO_5023027929" description="HEAT repeat protein" evidence="1">
    <location>
        <begin position="29"/>
        <end position="742"/>
    </location>
</feature>
<feature type="signal peptide" evidence="1">
    <location>
        <begin position="1"/>
        <end position="28"/>
    </location>
</feature>
<dbReference type="Proteomes" id="UP000316095">
    <property type="component" value="Unassembled WGS sequence"/>
</dbReference>